<accession>A0A850H4E3</accession>
<dbReference type="Proteomes" id="UP000561438">
    <property type="component" value="Unassembled WGS sequence"/>
</dbReference>
<comment type="caution">
    <text evidence="1">The sequence shown here is derived from an EMBL/GenBank/DDBJ whole genome shotgun (WGS) entry which is preliminary data.</text>
</comment>
<protein>
    <submittedName>
        <fullName evidence="1">Uncharacterized protein</fullName>
    </submittedName>
</protein>
<gene>
    <name evidence="1" type="ORF">HUV48_10675</name>
</gene>
<dbReference type="AlphaFoldDB" id="A0A850H4E3"/>
<organism evidence="1 2">
    <name type="scientific">Qipengyuania atrilutea</name>
    <dbReference type="NCBI Taxonomy" id="2744473"/>
    <lineage>
        <taxon>Bacteria</taxon>
        <taxon>Pseudomonadati</taxon>
        <taxon>Pseudomonadota</taxon>
        <taxon>Alphaproteobacteria</taxon>
        <taxon>Sphingomonadales</taxon>
        <taxon>Erythrobacteraceae</taxon>
        <taxon>Qipengyuania</taxon>
    </lineage>
</organism>
<evidence type="ECO:0000313" key="1">
    <source>
        <dbReference type="EMBL" id="NVD45470.1"/>
    </source>
</evidence>
<reference evidence="1 2" key="1">
    <citation type="submission" date="2020-06" db="EMBL/GenBank/DDBJ databases">
        <title>Altererythrobacter sp. HHU K3-1.</title>
        <authorList>
            <person name="Zhang D."/>
            <person name="Xue H."/>
        </authorList>
    </citation>
    <scope>NUCLEOTIDE SEQUENCE [LARGE SCALE GENOMIC DNA]</scope>
    <source>
        <strain evidence="1 2">HHU K3-1</strain>
    </source>
</reference>
<proteinExistence type="predicted"/>
<sequence>MGLAALGLAALAGCSREGDLVVDQGVGISAVRSACPAVGIPNHTGDITLFRDENRRTADGIDVTAVMTNVRTQCNEAEGRVYATADFDVLARRTDTRGARQVTLPYFSTVLRGGTAVVSKRVGNVTINFADGQERAQASASAAAYVDRAEATLPEDVRERITRKREAGDPDAALDPLADPEVRAAVARATFELLVGFQLTEQQLAYNATR</sequence>
<evidence type="ECO:0000313" key="2">
    <source>
        <dbReference type="Proteomes" id="UP000561438"/>
    </source>
</evidence>
<dbReference type="EMBL" id="JABWGV010000003">
    <property type="protein sequence ID" value="NVD45470.1"/>
    <property type="molecule type" value="Genomic_DNA"/>
</dbReference>
<name>A0A850H4E3_9SPHN</name>
<keyword evidence="2" id="KW-1185">Reference proteome</keyword>